<keyword evidence="2" id="KW-0645">Protease</keyword>
<feature type="chain" id="PRO_5012224319" evidence="1">
    <location>
        <begin position="28"/>
        <end position="426"/>
    </location>
</feature>
<dbReference type="SUPFAM" id="SSF50494">
    <property type="entry name" value="Trypsin-like serine proteases"/>
    <property type="match status" value="1"/>
</dbReference>
<sequence>MPQFIFKYAATLSLSLGLIMLANLARAQDIAEELYSRYESSVYRIEVVTPGVENKASVGTGFVIGRNDILASNYHVVSNVVNEPDRYRLEWEGVDGRRGILTVLAVDVVHDLAILQAEAPMGLPLQITDLPENGASLFSLGHPLALDLAIVSGTNNGLQENSLYEKVLFSGNINPGMSGGPTLDRFGQVVGINVATSGEAVGYLVPATYLDTLLADARATDFRPETDLATSISNQLTANQQSLVDDILSNEWRNISLGKLSVPGRVFDRLDCWSDNQFEEGTNRYTVKASICRGQDSIYLSEQLRAGAFSYEFYWLDSEQLSPSAFYQVYQRSSRSRFPSRPGEEDVGNFTCSTRFIVLSGQDFKANICARPYLDYPDLTDFMVLMTMVGHATEGVIFTMDFSTVSLENGLAVLEKFLGALEWNPS</sequence>
<evidence type="ECO:0000313" key="2">
    <source>
        <dbReference type="EMBL" id="PCJ43615.1"/>
    </source>
</evidence>
<dbReference type="GO" id="GO:0006508">
    <property type="term" value="P:proteolysis"/>
    <property type="evidence" value="ECO:0007669"/>
    <property type="project" value="UniProtKB-KW"/>
</dbReference>
<dbReference type="AlphaFoldDB" id="A0A2A5CJC1"/>
<feature type="signal peptide" evidence="1">
    <location>
        <begin position="1"/>
        <end position="27"/>
    </location>
</feature>
<gene>
    <name evidence="2" type="ORF">COA71_01720</name>
</gene>
<dbReference type="PANTHER" id="PTHR43019:SF23">
    <property type="entry name" value="PROTEASE DO-LIKE 5, CHLOROPLASTIC"/>
    <property type="match status" value="1"/>
</dbReference>
<dbReference type="Proteomes" id="UP000228987">
    <property type="component" value="Unassembled WGS sequence"/>
</dbReference>
<accession>A0A2A5CJC1</accession>
<comment type="caution">
    <text evidence="2">The sequence shown here is derived from an EMBL/GenBank/DDBJ whole genome shotgun (WGS) entry which is preliminary data.</text>
</comment>
<dbReference type="PANTHER" id="PTHR43019">
    <property type="entry name" value="SERINE ENDOPROTEASE DEGS"/>
    <property type="match status" value="1"/>
</dbReference>
<dbReference type="PRINTS" id="PR00834">
    <property type="entry name" value="PROTEASES2C"/>
</dbReference>
<reference evidence="3" key="1">
    <citation type="submission" date="2017-08" db="EMBL/GenBank/DDBJ databases">
        <title>A dynamic microbial community with high functional redundancy inhabits the cold, oxic subseafloor aquifer.</title>
        <authorList>
            <person name="Tully B.J."/>
            <person name="Wheat C.G."/>
            <person name="Glazer B.T."/>
            <person name="Huber J.A."/>
        </authorList>
    </citation>
    <scope>NUCLEOTIDE SEQUENCE [LARGE SCALE GENOMIC DNA]</scope>
</reference>
<dbReference type="InterPro" id="IPR009003">
    <property type="entry name" value="Peptidase_S1_PA"/>
</dbReference>
<dbReference type="GO" id="GO:0004252">
    <property type="term" value="F:serine-type endopeptidase activity"/>
    <property type="evidence" value="ECO:0007669"/>
    <property type="project" value="InterPro"/>
</dbReference>
<dbReference type="EMBL" id="NVWI01000001">
    <property type="protein sequence ID" value="PCJ43615.1"/>
    <property type="molecule type" value="Genomic_DNA"/>
</dbReference>
<evidence type="ECO:0000256" key="1">
    <source>
        <dbReference type="SAM" id="SignalP"/>
    </source>
</evidence>
<organism evidence="2 3">
    <name type="scientific">SAR86 cluster bacterium</name>
    <dbReference type="NCBI Taxonomy" id="2030880"/>
    <lineage>
        <taxon>Bacteria</taxon>
        <taxon>Pseudomonadati</taxon>
        <taxon>Pseudomonadota</taxon>
        <taxon>Gammaproteobacteria</taxon>
        <taxon>SAR86 cluster</taxon>
    </lineage>
</organism>
<dbReference type="Pfam" id="PF13365">
    <property type="entry name" value="Trypsin_2"/>
    <property type="match status" value="1"/>
</dbReference>
<keyword evidence="2" id="KW-0378">Hydrolase</keyword>
<keyword evidence="1" id="KW-0732">Signal</keyword>
<proteinExistence type="predicted"/>
<protein>
    <submittedName>
        <fullName evidence="2">Serine protease</fullName>
    </submittedName>
</protein>
<name>A0A2A5CJC1_9GAMM</name>
<dbReference type="Gene3D" id="2.40.10.120">
    <property type="match status" value="1"/>
</dbReference>
<dbReference type="InterPro" id="IPR001940">
    <property type="entry name" value="Peptidase_S1C"/>
</dbReference>
<evidence type="ECO:0000313" key="3">
    <source>
        <dbReference type="Proteomes" id="UP000228987"/>
    </source>
</evidence>